<gene>
    <name evidence="2" type="ORF">IE37_02074</name>
</gene>
<dbReference type="CDD" id="cd15489">
    <property type="entry name" value="PHD_SF"/>
    <property type="match status" value="1"/>
</dbReference>
<dbReference type="InterPro" id="IPR039522">
    <property type="entry name" value="RING_finger_1_prok"/>
</dbReference>
<feature type="transmembrane region" description="Helical" evidence="1">
    <location>
        <begin position="189"/>
        <end position="212"/>
    </location>
</feature>
<dbReference type="InterPro" id="IPR024399">
    <property type="entry name" value="DUF2628"/>
</dbReference>
<feature type="transmembrane region" description="Helical" evidence="1">
    <location>
        <begin position="242"/>
        <end position="261"/>
    </location>
</feature>
<sequence length="326" mass="37024">MDYLGEKCPICNKVFTEDDDIVVCPDCGTPHHRECYFANGKCAHEEYHFIGRKWEKKTAEKPKYKICPVCRFPNGSNDMSCQRCGTDLRSVGAASEQEHMRNESSGEQWKDPFAAADNEELIDPIKYLGYDPDDRIGDATVREASDFVGPNTIYYLPKFKRLSEDGVRPSFNLLGFIFPSLYFANRRMWLWAAITVAIGALLEFPSDLMVILNDAPSDLPAEMLSFLSNHARKIELLADISVALNISARALCCFFSNWLYYRFTMRSIKKIKSQHRPASHIKQAGGIRPLNALLIMLIKYGAGLMLLAALFFCVEFAFTFNEVYNV</sequence>
<dbReference type="RefSeq" id="WP_109726838.1">
    <property type="nucleotide sequence ID" value="NZ_QGDI01000008.1"/>
</dbReference>
<dbReference type="EMBL" id="QGDI01000008">
    <property type="protein sequence ID" value="PWJ11811.1"/>
    <property type="molecule type" value="Genomic_DNA"/>
</dbReference>
<comment type="caution">
    <text evidence="2">The sequence shown here is derived from an EMBL/GenBank/DDBJ whole genome shotgun (WGS) entry which is preliminary data.</text>
</comment>
<reference evidence="2 3" key="1">
    <citation type="submission" date="2018-05" db="EMBL/GenBank/DDBJ databases">
        <title>The Hungate 1000. A catalogue of reference genomes from the rumen microbiome.</title>
        <authorList>
            <person name="Kelly W."/>
        </authorList>
    </citation>
    <scope>NUCLEOTIDE SEQUENCE [LARGE SCALE GENOMIC DNA]</scope>
    <source>
        <strain evidence="2 3">SAb67</strain>
    </source>
</reference>
<dbReference type="OrthoDB" id="1753424at2"/>
<evidence type="ECO:0000313" key="2">
    <source>
        <dbReference type="EMBL" id="PWJ11811.1"/>
    </source>
</evidence>
<evidence type="ECO:0000313" key="3">
    <source>
        <dbReference type="Proteomes" id="UP000245720"/>
    </source>
</evidence>
<keyword evidence="1" id="KW-1133">Transmembrane helix</keyword>
<organism evidence="2 3">
    <name type="scientific">Ruminococcus flavefaciens</name>
    <dbReference type="NCBI Taxonomy" id="1265"/>
    <lineage>
        <taxon>Bacteria</taxon>
        <taxon>Bacillati</taxon>
        <taxon>Bacillota</taxon>
        <taxon>Clostridia</taxon>
        <taxon>Eubacteriales</taxon>
        <taxon>Oscillospiraceae</taxon>
        <taxon>Ruminococcus</taxon>
    </lineage>
</organism>
<keyword evidence="1" id="KW-0472">Membrane</keyword>
<dbReference type="Proteomes" id="UP000245720">
    <property type="component" value="Unassembled WGS sequence"/>
</dbReference>
<evidence type="ECO:0000256" key="1">
    <source>
        <dbReference type="SAM" id="Phobius"/>
    </source>
</evidence>
<proteinExistence type="predicted"/>
<dbReference type="Pfam" id="PF14446">
    <property type="entry name" value="Prok-RING_1"/>
    <property type="match status" value="1"/>
</dbReference>
<protein>
    <submittedName>
        <fullName evidence="2">Uncharacterized protein DUF2628</fullName>
    </submittedName>
</protein>
<feature type="transmembrane region" description="Helical" evidence="1">
    <location>
        <begin position="297"/>
        <end position="320"/>
    </location>
</feature>
<dbReference type="AlphaFoldDB" id="A0A315XWW2"/>
<dbReference type="Pfam" id="PF10947">
    <property type="entry name" value="DUF2628"/>
    <property type="match status" value="1"/>
</dbReference>
<name>A0A315XWW2_RUMFL</name>
<accession>A0A315XWW2</accession>
<keyword evidence="1" id="KW-0812">Transmembrane</keyword>